<proteinExistence type="predicted"/>
<dbReference type="Proteomes" id="UP000036338">
    <property type="component" value="Unassembled WGS sequence"/>
</dbReference>
<sequence length="61" mass="6565">MHCTCAVDRARRARPAAAARRRSRALADTHAGRARARGFQHHVSGNPSPDHIGHTTESVGV</sequence>
<evidence type="ECO:0000313" key="2">
    <source>
        <dbReference type="EMBL" id="KML48698.1"/>
    </source>
</evidence>
<accession>A0A0J5WB96</accession>
<feature type="compositionally biased region" description="Basic residues" evidence="1">
    <location>
        <begin position="11"/>
        <end position="24"/>
    </location>
</feature>
<reference evidence="2 3" key="1">
    <citation type="submission" date="2015-05" db="EMBL/GenBank/DDBJ databases">
        <title>Draft genome of Burkholderia cepacia LK29.</title>
        <authorList>
            <person name="Chan X.Y."/>
        </authorList>
    </citation>
    <scope>NUCLEOTIDE SEQUENCE [LARGE SCALE GENOMIC DNA]</scope>
    <source>
        <strain evidence="2 3">LK29</strain>
    </source>
</reference>
<comment type="caution">
    <text evidence="2">The sequence shown here is derived from an EMBL/GenBank/DDBJ whole genome shotgun (WGS) entry which is preliminary data.</text>
</comment>
<feature type="region of interest" description="Disordered" evidence="1">
    <location>
        <begin position="1"/>
        <end position="61"/>
    </location>
</feature>
<gene>
    <name evidence="2" type="ORF">VL15_29030</name>
</gene>
<organism evidence="2 3">
    <name type="scientific">Burkholderia cepacia</name>
    <name type="common">Pseudomonas cepacia</name>
    <dbReference type="NCBI Taxonomy" id="292"/>
    <lineage>
        <taxon>Bacteria</taxon>
        <taxon>Pseudomonadati</taxon>
        <taxon>Pseudomonadota</taxon>
        <taxon>Betaproteobacteria</taxon>
        <taxon>Burkholderiales</taxon>
        <taxon>Burkholderiaceae</taxon>
        <taxon>Burkholderia</taxon>
        <taxon>Burkholderia cepacia complex</taxon>
    </lineage>
</organism>
<dbReference type="AlphaFoldDB" id="A0A0J5WB96"/>
<evidence type="ECO:0000256" key="1">
    <source>
        <dbReference type="SAM" id="MobiDB-lite"/>
    </source>
</evidence>
<evidence type="ECO:0000313" key="3">
    <source>
        <dbReference type="Proteomes" id="UP000036338"/>
    </source>
</evidence>
<dbReference type="EMBL" id="LDWR01000055">
    <property type="protein sequence ID" value="KML48698.1"/>
    <property type="molecule type" value="Genomic_DNA"/>
</dbReference>
<name>A0A0J5WB96_BURCE</name>
<protein>
    <submittedName>
        <fullName evidence="2">Uncharacterized protein</fullName>
    </submittedName>
</protein>
<dbReference type="PATRIC" id="fig|292.27.peg.6412"/>